<gene>
    <name evidence="3" type="ORF">FA13DRAFT_1730018</name>
</gene>
<protein>
    <submittedName>
        <fullName evidence="3">Uncharacterized protein</fullName>
    </submittedName>
</protein>
<comment type="caution">
    <text evidence="3">The sequence shown here is derived from an EMBL/GenBank/DDBJ whole genome shotgun (WGS) entry which is preliminary data.</text>
</comment>
<sequence>MTGSKLSVLVFCLAFQQLAARPRVKERAFGFEHPKGSLKARDISQVYSMDLYSIFRHPNLPVEESIGTAPRHSRGPLAAASRGTMRVSDSTGGSPSTIWSRVRKLRDLQTAIYRQRTAPACRSPGPRLLTWTR</sequence>
<evidence type="ECO:0000256" key="1">
    <source>
        <dbReference type="SAM" id="MobiDB-lite"/>
    </source>
</evidence>
<evidence type="ECO:0000313" key="3">
    <source>
        <dbReference type="EMBL" id="TEB33742.1"/>
    </source>
</evidence>
<feature type="region of interest" description="Disordered" evidence="1">
    <location>
        <begin position="65"/>
        <end position="96"/>
    </location>
</feature>
<accession>A0A4Y7TJL7</accession>
<dbReference type="EMBL" id="QPFP01000011">
    <property type="protein sequence ID" value="TEB33742.1"/>
    <property type="molecule type" value="Genomic_DNA"/>
</dbReference>
<evidence type="ECO:0000313" key="4">
    <source>
        <dbReference type="Proteomes" id="UP000298030"/>
    </source>
</evidence>
<evidence type="ECO:0000256" key="2">
    <source>
        <dbReference type="SAM" id="SignalP"/>
    </source>
</evidence>
<proteinExistence type="predicted"/>
<feature type="signal peptide" evidence="2">
    <location>
        <begin position="1"/>
        <end position="20"/>
    </location>
</feature>
<keyword evidence="4" id="KW-1185">Reference proteome</keyword>
<name>A0A4Y7TJL7_COPMI</name>
<dbReference type="Proteomes" id="UP000298030">
    <property type="component" value="Unassembled WGS sequence"/>
</dbReference>
<keyword evidence="2" id="KW-0732">Signal</keyword>
<feature type="chain" id="PRO_5021230030" evidence="2">
    <location>
        <begin position="21"/>
        <end position="133"/>
    </location>
</feature>
<reference evidence="3 4" key="1">
    <citation type="journal article" date="2019" name="Nat. Ecol. Evol.">
        <title>Megaphylogeny resolves global patterns of mushroom evolution.</title>
        <authorList>
            <person name="Varga T."/>
            <person name="Krizsan K."/>
            <person name="Foldi C."/>
            <person name="Dima B."/>
            <person name="Sanchez-Garcia M."/>
            <person name="Sanchez-Ramirez S."/>
            <person name="Szollosi G.J."/>
            <person name="Szarkandi J.G."/>
            <person name="Papp V."/>
            <person name="Albert L."/>
            <person name="Andreopoulos W."/>
            <person name="Angelini C."/>
            <person name="Antonin V."/>
            <person name="Barry K.W."/>
            <person name="Bougher N.L."/>
            <person name="Buchanan P."/>
            <person name="Buyck B."/>
            <person name="Bense V."/>
            <person name="Catcheside P."/>
            <person name="Chovatia M."/>
            <person name="Cooper J."/>
            <person name="Damon W."/>
            <person name="Desjardin D."/>
            <person name="Finy P."/>
            <person name="Geml J."/>
            <person name="Haridas S."/>
            <person name="Hughes K."/>
            <person name="Justo A."/>
            <person name="Karasinski D."/>
            <person name="Kautmanova I."/>
            <person name="Kiss B."/>
            <person name="Kocsube S."/>
            <person name="Kotiranta H."/>
            <person name="LaButti K.M."/>
            <person name="Lechner B.E."/>
            <person name="Liimatainen K."/>
            <person name="Lipzen A."/>
            <person name="Lukacs Z."/>
            <person name="Mihaltcheva S."/>
            <person name="Morgado L.N."/>
            <person name="Niskanen T."/>
            <person name="Noordeloos M.E."/>
            <person name="Ohm R.A."/>
            <person name="Ortiz-Santana B."/>
            <person name="Ovrebo C."/>
            <person name="Racz N."/>
            <person name="Riley R."/>
            <person name="Savchenko A."/>
            <person name="Shiryaev A."/>
            <person name="Soop K."/>
            <person name="Spirin V."/>
            <person name="Szebenyi C."/>
            <person name="Tomsovsky M."/>
            <person name="Tulloss R.E."/>
            <person name="Uehling J."/>
            <person name="Grigoriev I.V."/>
            <person name="Vagvolgyi C."/>
            <person name="Papp T."/>
            <person name="Martin F.M."/>
            <person name="Miettinen O."/>
            <person name="Hibbett D.S."/>
            <person name="Nagy L.G."/>
        </authorList>
    </citation>
    <scope>NUCLEOTIDE SEQUENCE [LARGE SCALE GENOMIC DNA]</scope>
    <source>
        <strain evidence="3 4">FP101781</strain>
    </source>
</reference>
<organism evidence="3 4">
    <name type="scientific">Coprinellus micaceus</name>
    <name type="common">Glistening ink-cap mushroom</name>
    <name type="synonym">Coprinus micaceus</name>
    <dbReference type="NCBI Taxonomy" id="71717"/>
    <lineage>
        <taxon>Eukaryota</taxon>
        <taxon>Fungi</taxon>
        <taxon>Dikarya</taxon>
        <taxon>Basidiomycota</taxon>
        <taxon>Agaricomycotina</taxon>
        <taxon>Agaricomycetes</taxon>
        <taxon>Agaricomycetidae</taxon>
        <taxon>Agaricales</taxon>
        <taxon>Agaricineae</taxon>
        <taxon>Psathyrellaceae</taxon>
        <taxon>Coprinellus</taxon>
    </lineage>
</organism>
<feature type="compositionally biased region" description="Polar residues" evidence="1">
    <location>
        <begin position="87"/>
        <end position="96"/>
    </location>
</feature>
<dbReference type="AlphaFoldDB" id="A0A4Y7TJL7"/>